<evidence type="ECO:0000259" key="5">
    <source>
        <dbReference type="SMART" id="SM01005"/>
    </source>
</evidence>
<proteinExistence type="predicted"/>
<organism evidence="6 7">
    <name type="scientific">Agrococcus casei LMG 22410</name>
    <dbReference type="NCBI Taxonomy" id="1255656"/>
    <lineage>
        <taxon>Bacteria</taxon>
        <taxon>Bacillati</taxon>
        <taxon>Actinomycetota</taxon>
        <taxon>Actinomycetes</taxon>
        <taxon>Micrococcales</taxon>
        <taxon>Microbacteriaceae</taxon>
        <taxon>Agrococcus</taxon>
    </lineage>
</organism>
<evidence type="ECO:0000313" key="7">
    <source>
        <dbReference type="Proteomes" id="UP000195787"/>
    </source>
</evidence>
<accession>A0A1R4FC86</accession>
<sequence length="302" mass="31532">MTSTHPRRNAQVDFETGRITSLVGELVSVKPVPAGQAVSYGGEYVTDCDTVLGLVGMGYADGIPRSATGASVMIGCDVFTICGRVAMDQVVVDLGPESAVPAGSQVEFWGERMPVATLAEKAGVPEVALTSYVGPRVEAEIVARIETSEDMEALGTRFASELRAGDAVVLKGELGAGKTTFTRGLGAALGARGTVQSPTFVIARTHQTDSAPLLHVDAYRLGEEGLIGDLDLDLAGSITVAEWGAPLTHAMPHWFDVSIERASGASADPLDDEADDPRTVRIRAGGSLPVQRLLRLTDGGNS</sequence>
<dbReference type="InterPro" id="IPR011079">
    <property type="entry name" value="Ala_racemase_C"/>
</dbReference>
<gene>
    <name evidence="6" type="ORF">CZ674_03795</name>
</gene>
<dbReference type="PANTHER" id="PTHR30511:SF0">
    <property type="entry name" value="ALANINE RACEMASE, CATABOLIC-RELATED"/>
    <property type="match status" value="1"/>
</dbReference>
<dbReference type="PRINTS" id="PR00992">
    <property type="entry name" value="ALARACEMASE"/>
</dbReference>
<dbReference type="SMART" id="SM01005">
    <property type="entry name" value="Ala_racemase_C"/>
    <property type="match status" value="1"/>
</dbReference>
<dbReference type="GO" id="GO:0008784">
    <property type="term" value="F:alanine racemase activity"/>
    <property type="evidence" value="ECO:0007669"/>
    <property type="project" value="InterPro"/>
</dbReference>
<evidence type="ECO:0000256" key="2">
    <source>
        <dbReference type="ARBA" id="ARBA00022898"/>
    </source>
</evidence>
<name>A0A1R4FC86_9MICO</name>
<dbReference type="GO" id="GO:0002949">
    <property type="term" value="P:tRNA threonylcarbamoyladenosine modification"/>
    <property type="evidence" value="ECO:0007669"/>
    <property type="project" value="InterPro"/>
</dbReference>
<dbReference type="GO" id="GO:0030170">
    <property type="term" value="F:pyridoxal phosphate binding"/>
    <property type="evidence" value="ECO:0007669"/>
    <property type="project" value="TreeGrafter"/>
</dbReference>
<dbReference type="InterPro" id="IPR000821">
    <property type="entry name" value="Ala_racemase"/>
</dbReference>
<evidence type="ECO:0000256" key="4">
    <source>
        <dbReference type="ARBA" id="ARBA00024908"/>
    </source>
</evidence>
<dbReference type="Pfam" id="PF02367">
    <property type="entry name" value="TsaE"/>
    <property type="match status" value="1"/>
</dbReference>
<dbReference type="Gene3D" id="2.40.37.10">
    <property type="entry name" value="Lyase, Ornithine Decarboxylase, Chain A, domain 1"/>
    <property type="match status" value="1"/>
</dbReference>
<dbReference type="SUPFAM" id="SSF50621">
    <property type="entry name" value="Alanine racemase C-terminal domain-like"/>
    <property type="match status" value="1"/>
</dbReference>
<dbReference type="GO" id="GO:0005829">
    <property type="term" value="C:cytosol"/>
    <property type="evidence" value="ECO:0007669"/>
    <property type="project" value="TreeGrafter"/>
</dbReference>
<dbReference type="InterPro" id="IPR003442">
    <property type="entry name" value="T6A_TsaE"/>
</dbReference>
<comment type="cofactor">
    <cofactor evidence="1">
        <name>pyridoxal 5'-phosphate</name>
        <dbReference type="ChEBI" id="CHEBI:597326"/>
    </cofactor>
</comment>
<dbReference type="Proteomes" id="UP000195787">
    <property type="component" value="Unassembled WGS sequence"/>
</dbReference>
<dbReference type="PANTHER" id="PTHR30511">
    <property type="entry name" value="ALANINE RACEMASE"/>
    <property type="match status" value="1"/>
</dbReference>
<dbReference type="RefSeq" id="WP_086991209.1">
    <property type="nucleotide sequence ID" value="NZ_FUHU01000020.1"/>
</dbReference>
<keyword evidence="2" id="KW-0663">Pyridoxal phosphate</keyword>
<dbReference type="Pfam" id="PF00842">
    <property type="entry name" value="Ala_racemase_C"/>
    <property type="match status" value="1"/>
</dbReference>
<dbReference type="InterPro" id="IPR009006">
    <property type="entry name" value="Ala_racemase/Decarboxylase_C"/>
</dbReference>
<keyword evidence="7" id="KW-1185">Reference proteome</keyword>
<keyword evidence="3" id="KW-0413">Isomerase</keyword>
<dbReference type="NCBIfam" id="TIGR00150">
    <property type="entry name" value="T6A_YjeE"/>
    <property type="match status" value="1"/>
</dbReference>
<dbReference type="AlphaFoldDB" id="A0A1R4FC86"/>
<dbReference type="GeneID" id="303174339"/>
<evidence type="ECO:0000256" key="1">
    <source>
        <dbReference type="ARBA" id="ARBA00001933"/>
    </source>
</evidence>
<reference evidence="6 7" key="1">
    <citation type="submission" date="2017-02" db="EMBL/GenBank/DDBJ databases">
        <authorList>
            <person name="Peterson S.W."/>
        </authorList>
    </citation>
    <scope>NUCLEOTIDE SEQUENCE [LARGE SCALE GENOMIC DNA]</scope>
    <source>
        <strain evidence="6 7">LMG 22410</strain>
    </source>
</reference>
<evidence type="ECO:0000256" key="3">
    <source>
        <dbReference type="ARBA" id="ARBA00023235"/>
    </source>
</evidence>
<comment type="function">
    <text evidence="4">Required for the formation of a threonylcarbamoyl group on adenosine at position 37 (t(6)A37) in tRNAs that read codons beginning with adenine. Is involved in the transfer of the threonylcarbamoyl moiety of threonylcarbamoyl-AMP (TC-AMP) to the N6 group of A37, together with TsaD and TsaB. TsaE seems to play an indirect role in the t(6)A biosynthesis pathway, possibly in regulating the core enzymatic function of TsaD.</text>
</comment>
<dbReference type="Gene3D" id="3.40.50.300">
    <property type="entry name" value="P-loop containing nucleotide triphosphate hydrolases"/>
    <property type="match status" value="1"/>
</dbReference>
<feature type="domain" description="Alanine racemase C-terminal" evidence="5">
    <location>
        <begin position="19"/>
        <end position="142"/>
    </location>
</feature>
<dbReference type="SUPFAM" id="SSF52540">
    <property type="entry name" value="P-loop containing nucleoside triphosphate hydrolases"/>
    <property type="match status" value="1"/>
</dbReference>
<dbReference type="InterPro" id="IPR027417">
    <property type="entry name" value="P-loop_NTPase"/>
</dbReference>
<evidence type="ECO:0000313" key="6">
    <source>
        <dbReference type="EMBL" id="SJM53487.1"/>
    </source>
</evidence>
<protein>
    <submittedName>
        <fullName evidence="6">TsaE protein, required for threonylcarbamoyladenosine t(6)A37 formation in tRNA</fullName>
    </submittedName>
</protein>
<dbReference type="GO" id="GO:0006522">
    <property type="term" value="P:alanine metabolic process"/>
    <property type="evidence" value="ECO:0007669"/>
    <property type="project" value="InterPro"/>
</dbReference>
<dbReference type="EMBL" id="FUHU01000020">
    <property type="protein sequence ID" value="SJM53487.1"/>
    <property type="molecule type" value="Genomic_DNA"/>
</dbReference>